<evidence type="ECO:0000313" key="1">
    <source>
        <dbReference type="EMBL" id="SKC84618.1"/>
    </source>
</evidence>
<dbReference type="EMBL" id="FUZT01000011">
    <property type="protein sequence ID" value="SKC84618.1"/>
    <property type="molecule type" value="Genomic_DNA"/>
</dbReference>
<keyword evidence="2" id="KW-1185">Reference proteome</keyword>
<dbReference type="Proteomes" id="UP000190285">
    <property type="component" value="Unassembled WGS sequence"/>
</dbReference>
<dbReference type="RefSeq" id="WP_079494334.1">
    <property type="nucleotide sequence ID" value="NZ_FUZT01000011.1"/>
</dbReference>
<accession>A0A1T5M9X1</accession>
<proteinExistence type="predicted"/>
<protein>
    <submittedName>
        <fullName evidence="1">Uncharacterized protein</fullName>
    </submittedName>
</protein>
<reference evidence="1 2" key="1">
    <citation type="submission" date="2017-02" db="EMBL/GenBank/DDBJ databases">
        <authorList>
            <person name="Peterson S.W."/>
        </authorList>
    </citation>
    <scope>NUCLEOTIDE SEQUENCE [LARGE SCALE GENOMIC DNA]</scope>
    <source>
        <strain evidence="1 2">M1</strain>
    </source>
</reference>
<sequence length="101" mass="12196">MNPVKACKEEGLEYKWSSHNEYLKQKSSMINCEFPLSLFSYDKNQRKKMYIEFIIEKEIDKELSIQDVDEIPFELVKKDMILLFGEHQKEFVIHLMVFSRK</sequence>
<evidence type="ECO:0000313" key="2">
    <source>
        <dbReference type="Proteomes" id="UP000190285"/>
    </source>
</evidence>
<dbReference type="AlphaFoldDB" id="A0A1T5M9X1"/>
<gene>
    <name evidence="1" type="ORF">SAMN02194393_04185</name>
</gene>
<organism evidence="1 2">
    <name type="scientific">Maledivibacter halophilus</name>
    <dbReference type="NCBI Taxonomy" id="36842"/>
    <lineage>
        <taxon>Bacteria</taxon>
        <taxon>Bacillati</taxon>
        <taxon>Bacillota</taxon>
        <taxon>Clostridia</taxon>
        <taxon>Peptostreptococcales</taxon>
        <taxon>Caminicellaceae</taxon>
        <taxon>Maledivibacter</taxon>
    </lineage>
</organism>
<name>A0A1T5M9X1_9FIRM</name>